<dbReference type="Pfam" id="PF18276">
    <property type="entry name" value="TcA_TcB_BD"/>
    <property type="match status" value="1"/>
</dbReference>
<reference evidence="6" key="1">
    <citation type="journal article" date="2023" name="Mol. Phylogenet. Evol.">
        <title>Genome-scale phylogeny and comparative genomics of the fungal order Sordariales.</title>
        <authorList>
            <person name="Hensen N."/>
            <person name="Bonometti L."/>
            <person name="Westerberg I."/>
            <person name="Brannstrom I.O."/>
            <person name="Guillou S."/>
            <person name="Cros-Aarteil S."/>
            <person name="Calhoun S."/>
            <person name="Haridas S."/>
            <person name="Kuo A."/>
            <person name="Mondo S."/>
            <person name="Pangilinan J."/>
            <person name="Riley R."/>
            <person name="LaButti K."/>
            <person name="Andreopoulos B."/>
            <person name="Lipzen A."/>
            <person name="Chen C."/>
            <person name="Yan M."/>
            <person name="Daum C."/>
            <person name="Ng V."/>
            <person name="Clum A."/>
            <person name="Steindorff A."/>
            <person name="Ohm R.A."/>
            <person name="Martin F."/>
            <person name="Silar P."/>
            <person name="Natvig D.O."/>
            <person name="Lalanne C."/>
            <person name="Gautier V."/>
            <person name="Ament-Velasquez S.L."/>
            <person name="Kruys A."/>
            <person name="Hutchinson M.I."/>
            <person name="Powell A.J."/>
            <person name="Barry K."/>
            <person name="Miller A.N."/>
            <person name="Grigoriev I.V."/>
            <person name="Debuchy R."/>
            <person name="Gladieux P."/>
            <person name="Hiltunen Thoren M."/>
            <person name="Johannesson H."/>
        </authorList>
    </citation>
    <scope>NUCLEOTIDE SEQUENCE</scope>
    <source>
        <strain evidence="6">CBS 232.78</strain>
    </source>
</reference>
<evidence type="ECO:0000256" key="1">
    <source>
        <dbReference type="SAM" id="Coils"/>
    </source>
</evidence>
<feature type="region of interest" description="Disordered" evidence="2">
    <location>
        <begin position="1960"/>
        <end position="1981"/>
    </location>
</feature>
<dbReference type="EMBL" id="JAULSW010000003">
    <property type="protein sequence ID" value="KAK3386446.1"/>
    <property type="molecule type" value="Genomic_DNA"/>
</dbReference>
<evidence type="ECO:0000259" key="5">
    <source>
        <dbReference type="Pfam" id="PF20220"/>
    </source>
</evidence>
<accession>A0AAE0NRN6</accession>
<keyword evidence="7" id="KW-1185">Reference proteome</keyword>
<protein>
    <recommendedName>
        <fullName evidence="8">Insecticidal toxin complex protein</fullName>
    </recommendedName>
</protein>
<evidence type="ECO:0000256" key="2">
    <source>
        <dbReference type="SAM" id="MobiDB-lite"/>
    </source>
</evidence>
<feature type="compositionally biased region" description="Polar residues" evidence="2">
    <location>
        <begin position="784"/>
        <end position="793"/>
    </location>
</feature>
<dbReference type="Proteomes" id="UP001285441">
    <property type="component" value="Unassembled WGS sequence"/>
</dbReference>
<gene>
    <name evidence="6" type="ORF">B0H63DRAFT_540294</name>
</gene>
<proteinExistence type="predicted"/>
<feature type="domain" description="Neuraminidase-like" evidence="4">
    <location>
        <begin position="1865"/>
        <end position="2023"/>
    </location>
</feature>
<evidence type="ECO:0000313" key="7">
    <source>
        <dbReference type="Proteomes" id="UP001285441"/>
    </source>
</evidence>
<evidence type="ECO:0000259" key="3">
    <source>
        <dbReference type="Pfam" id="PF18276"/>
    </source>
</evidence>
<dbReference type="InterPro" id="IPR046839">
    <property type="entry name" value="ABC_toxin_N"/>
</dbReference>
<dbReference type="SUPFAM" id="SSF56988">
    <property type="entry name" value="Anthrax protective antigen"/>
    <property type="match status" value="1"/>
</dbReference>
<dbReference type="InterPro" id="IPR040840">
    <property type="entry name" value="TcA_TcB_BD"/>
</dbReference>
<keyword evidence="1" id="KW-0175">Coiled coil</keyword>
<evidence type="ECO:0000259" key="4">
    <source>
        <dbReference type="Pfam" id="PF18413"/>
    </source>
</evidence>
<reference evidence="6" key="2">
    <citation type="submission" date="2023-06" db="EMBL/GenBank/DDBJ databases">
        <authorList>
            <consortium name="Lawrence Berkeley National Laboratory"/>
            <person name="Haridas S."/>
            <person name="Hensen N."/>
            <person name="Bonometti L."/>
            <person name="Westerberg I."/>
            <person name="Brannstrom I.O."/>
            <person name="Guillou S."/>
            <person name="Cros-Aarteil S."/>
            <person name="Calhoun S."/>
            <person name="Kuo A."/>
            <person name="Mondo S."/>
            <person name="Pangilinan J."/>
            <person name="Riley R."/>
            <person name="LaButti K."/>
            <person name="Andreopoulos B."/>
            <person name="Lipzen A."/>
            <person name="Chen C."/>
            <person name="Yanf M."/>
            <person name="Daum C."/>
            <person name="Ng V."/>
            <person name="Clum A."/>
            <person name="Steindorff A."/>
            <person name="Ohm R."/>
            <person name="Martin F."/>
            <person name="Silar P."/>
            <person name="Natvig D."/>
            <person name="Lalanne C."/>
            <person name="Gautier V."/>
            <person name="Ament-velasquez S.L."/>
            <person name="Kruys A."/>
            <person name="Hutchinson M.I."/>
            <person name="Powell A.J."/>
            <person name="Barry K."/>
            <person name="Miller A.N."/>
            <person name="Grigoriev I.V."/>
            <person name="Debuchy R."/>
            <person name="Gladieux P."/>
            <person name="Thoren M.H."/>
            <person name="Johannesson H."/>
        </authorList>
    </citation>
    <scope>NUCLEOTIDE SEQUENCE</scope>
    <source>
        <strain evidence="6">CBS 232.78</strain>
    </source>
</reference>
<organism evidence="6 7">
    <name type="scientific">Podospora didyma</name>
    <dbReference type="NCBI Taxonomy" id="330526"/>
    <lineage>
        <taxon>Eukaryota</taxon>
        <taxon>Fungi</taxon>
        <taxon>Dikarya</taxon>
        <taxon>Ascomycota</taxon>
        <taxon>Pezizomycotina</taxon>
        <taxon>Sordariomycetes</taxon>
        <taxon>Sordariomycetidae</taxon>
        <taxon>Sordariales</taxon>
        <taxon>Podosporaceae</taxon>
        <taxon>Podospora</taxon>
    </lineage>
</organism>
<dbReference type="Gene3D" id="3.90.182.10">
    <property type="entry name" value="Toxin - Anthrax Protective Antigen,domain 1"/>
    <property type="match status" value="1"/>
</dbReference>
<feature type="region of interest" description="Disordered" evidence="2">
    <location>
        <begin position="116"/>
        <end position="150"/>
    </location>
</feature>
<name>A0AAE0NRN6_9PEZI</name>
<comment type="caution">
    <text evidence="6">The sequence shown here is derived from an EMBL/GenBank/DDBJ whole genome shotgun (WGS) entry which is preliminary data.</text>
</comment>
<evidence type="ECO:0000313" key="6">
    <source>
        <dbReference type="EMBL" id="KAK3386446.1"/>
    </source>
</evidence>
<feature type="region of interest" description="Disordered" evidence="2">
    <location>
        <begin position="960"/>
        <end position="983"/>
    </location>
</feature>
<dbReference type="InterPro" id="IPR041079">
    <property type="entry name" value="Neuraminidase-like"/>
</dbReference>
<feature type="domain" description="ABC toxin N-terminal" evidence="5">
    <location>
        <begin position="1709"/>
        <end position="1834"/>
    </location>
</feature>
<dbReference type="Pfam" id="PF18413">
    <property type="entry name" value="Neuraminidase"/>
    <property type="match status" value="1"/>
</dbReference>
<feature type="compositionally biased region" description="Low complexity" evidence="2">
    <location>
        <begin position="120"/>
        <end position="141"/>
    </location>
</feature>
<sequence length="3215" mass="355696">MAASTPVGRRIDTFKAVFDGDDATQIKTFSTHLNAADGNIDAAILTWKSASSGAVGAPQRSPKGLQASRLRFVNSLADITDDNPDLVRAITREKPDAISLRDVALGFSKAELEKLAASNPSTPSPAIFSSSSDSRGITISSHPGPGEGLSADQAAKQIRRRLFTAEPTAVVQRMLRDGEVKLAAEAQVPIHDILDENPAFDLRSAPASAVFKDSAAFRSLPDETKSMVETEIKMLQRVQALTPVPDAIPSLVRKGLTSAMHISNIPEDSFVRAFSSTLGEPETATNIHRHAVATRVRNEHFLVTALQTVRGSGLRVIDGGVGRDGVDKRINRFNTTAVQAKTQVNLERLFGTLDYCECSDCNSVYSPASYFVELLEFLRHNNLDPDHVHQAAPNSIRGTQLEQLLLRRPDLACIQLTCENTNTLIPYIDLALEVMESYLVHAPRITAYNVSGETSSELLCQPQHTDPTAYETLRKAVYPLALPYNLAIDTMRVFLGFLKTSRAEMLQIFQPVATSTSSPSGSATLVASDRSRDAEFSLITQEEYVILTKEGFQPLESRRGNRCSEPSEAEQAAYSRKIQLRQPWEYYGYATEADMWDDREDPKTGLTWVKAQFLKRTGINYVDLVDLLRTRYINTNLPVGEDLATMEKIRFSYRFLSYLVDWDAPNRVQRYKKLICFLELAQPLIPLIEWAKAHLNDPLCPPESSSSGDGCGCKKPTGCCCTAAACSCGHDWKHWVYKWFDKVGKVIVLESGEGPMLPIRGRVWAEPRRASLAAASQRAAEDGGSSTEDSSQLVGTLRRDGGIVSESGKAVAFVTVDGRVIDPGTGNDLNNLWRTYALNIYASDDDRGDSEKELGYIALRSPPDAQILGDSSASEPSRERVSLLMYYDMNSEGPRVARYSPAQDTCDITKVRLLHLDGTSVCTEEYDRMGRFLRLWRKMGWTIPETDEAVMALGKEVTSSAPLGEDDAGDASSSSSDGELDDNLTARCSAKPAADINPSLIHQLVALKRLLDLTGLRLSILLSFWHDMPTFGSRSVYAKTFLTHNLLRLDDIFQADEDGNYLTNAADVKITDHLPVLQSALQLKADDIAFLRSLRNIPDKLSLQNVSELYRFSKLARLLSVPVTQLGDIIAVFGQPFHDKAGIPSADVTLELLETWQRMGDSGFTFPQLNYIIRDEDNVSHPLAPGVPQVLRLTKTIVDGLMAIDQQQPDILPADIENQTVTLPEVIPAKLALFFDTALASKINDFVNGQLAFTTNAPASLTLNGVPLPKIKYATTAPGVTPPSAQLTVTGILTEDEAEETRNLSPSTSWRAAIDRVKKQATTFYNQTIAIMLPPDGAATMLQGDSATTPVIKGLFLLRYFMPVLRSQLATKLAQSTVSDAMGLGLTLTAYLLTVVRSSSGKTALEELLALRSSRTSTSSVWNGFIIPPATTDFTFTVTSDEQPAAMMIGSKIVSFPHQSDDPSNLWSSDPTSLIAGTVYPVTLSGFVPEQLAWRTPTTPSTTVPSSALIPGLSSDVVRDVLSKLAKLSLLVQGFNLSLDEVAYFYAHASHFFQTNATLDKLPLDGWRRLNDYVTLRDKLPKRPKRLIDLFTWAAAATSSPPSSNTIVTEINSVTMWDETKVVEILTGFHALDVANFTNEKVLIRLQAAMQLVRKVQIDVAKLFEWSRPVSVSDNSYRKLVAQATVLKNALRSRYEASDWEQAAKPLFDTLRKNQRDALVAYLVMEESLVKTGLVNDADGLFEYFLIDCQMSSCLETSRIKQAIATVQLYVQRCLLGLETEVAQDESDRISRERWDWMKRYRVWEANRQVYLYPENWIVPSLRDDKSPFFLDLESELQQKDVSLTSAVESLKSYLYQVAEVANMKVYGLFIQPHPEQKQAFGVHVAARRMNAPFDWYSRDYSTDGYWSPWVKMPIDIPNYEVEDEDGNSLGSGAYVSPFLWHGQPVLFFLQMIRKQLQPKDDGNKTMMDRLNQDSESQRPPRPMWEIRLGYSIFRNGKWGKKQLSKDSLRHKAKSVPVIDPKDAAKPENERRRIDVYKLPDQTAYQMVPRQVGDDQITVDIGYRDGLLDKLSGETDVYTVKIGYFVFVDGGVSHAWETWGGHMETDKITSFHYIPGSVGATVELHSFQAGDASSKPPYQNAMPLVRYEAAPVAGSKSKMVLSSSRDFTFNHTFLDPLLSQIGTSSAIKGLYASFASLSEAANTSNDDPFGKTSDDSYDERMSPYALYNWEIGLHAPMTLIDGLLKAQQFDDALEVCHTIFDPSAIGASTDTTGDNKKYWKFFPFKDLANTDAKESLEKLFLGMQPQQSNDKVNDWRNHPFSPHAVARARPVAYMKWIAMKYIEIMIAYGDYYFRQNSLETIPSAIQCYVIASHVYGPRGQKIPRRGKKAAQTYSSLLSKWNAFGNAIVELEVEFPFSNQTSLPIGSSNGVVGFANIFGFATSLYFCIPDNPKLRQLRDTIDDRLYKIRNCMDINGVVRHLALWDPPIDPALLVQATAQGLSLDSVLNDLSGPIPNYRFHLLLQKAFELCAELKSLGAGLVSAKEKKDAEALAVLRSSHETVIHTLTLDIRNRQVDEATAALDQLVHSRQSPAYRHQFYKFLVGNTDAAPGENDDFNEIPNPSLAAPTADGSLLLISEEKEEVDKASAARDWNLVVGGAETLAALFHAFPQIEIAGKPMGVGTGLQLGGVNFGNVTSAVARGLQIYAAWLSASSSNAGRKAGLLRALQDRVLQANTTGLELKNIDKQIASQRVRLATAQQEVKNQETNLEQATAVDEFLRGKYTNEELYGWMEGVTKGLYQTAYNLAFDLAKRAEKAFKFERPQMNNAEYIRMGYWTTARDGLLAGEQLFLGLKQLEAAYQETMGHDFEVAKSVSVRQWAPLALVEFRETGSFELSLPEILFDMDMPGHYQRRISSVTVTIPCVAGPYTGINCTVRLLQHTIRTTPRASSKRDYPRWTDDGEDDDRFSTMNIPISAVALSSGQADGGRHQELSLASDRYNPFEGAGVISRWRFELPTALRAFDYMSISDVVLNIKYTSRDGGDKLRKIASDVVADYVKSLEDESADTGLFTLFDLASDFAGEWYAAGFGNGDTTKPTKEMRLNGIADRLPLFTRRTKPNKIIVTSMALVAKGTSTGTAVVLNPQDVKIILMPGEGQTAEFKEGGLGGIGLGDDLVGITSVSGLRMPATDWKLVIGGESAAAGGLERVWLVVRYALT</sequence>
<evidence type="ECO:0008006" key="8">
    <source>
        <dbReference type="Google" id="ProtNLM"/>
    </source>
</evidence>
<feature type="compositionally biased region" description="Basic and acidic residues" evidence="2">
    <location>
        <begin position="1960"/>
        <end position="1979"/>
    </location>
</feature>
<feature type="domain" description="Tc toxin complex TcA C-terminal TcB-binding" evidence="3">
    <location>
        <begin position="2745"/>
        <end position="3037"/>
    </location>
</feature>
<feature type="region of interest" description="Disordered" evidence="2">
    <location>
        <begin position="774"/>
        <end position="793"/>
    </location>
</feature>
<feature type="coiled-coil region" evidence="1">
    <location>
        <begin position="2740"/>
        <end position="2774"/>
    </location>
</feature>
<dbReference type="Pfam" id="PF20220">
    <property type="entry name" value="ABC_toxin_N"/>
    <property type="match status" value="1"/>
</dbReference>